<evidence type="ECO:0000313" key="3">
    <source>
        <dbReference type="Proteomes" id="UP000676996"/>
    </source>
</evidence>
<feature type="transmembrane region" description="Helical" evidence="1">
    <location>
        <begin position="12"/>
        <end position="35"/>
    </location>
</feature>
<dbReference type="GO" id="GO:0016020">
    <property type="term" value="C:membrane"/>
    <property type="evidence" value="ECO:0007669"/>
    <property type="project" value="InterPro"/>
</dbReference>
<keyword evidence="3" id="KW-1185">Reference proteome</keyword>
<dbReference type="RefSeq" id="WP_284053889.1">
    <property type="nucleotide sequence ID" value="NZ_JAGRQC010000002.1"/>
</dbReference>
<dbReference type="Proteomes" id="UP000676996">
    <property type="component" value="Unassembled WGS sequence"/>
</dbReference>
<protein>
    <submittedName>
        <fullName evidence="2">MerC domain-containing protein</fullName>
    </submittedName>
</protein>
<dbReference type="EMBL" id="JAGRQC010000002">
    <property type="protein sequence ID" value="MBR0552617.1"/>
    <property type="molecule type" value="Genomic_DNA"/>
</dbReference>
<keyword evidence="1" id="KW-0472">Membrane</keyword>
<comment type="caution">
    <text evidence="2">The sequence shown here is derived from an EMBL/GenBank/DDBJ whole genome shotgun (WGS) entry which is preliminary data.</text>
</comment>
<gene>
    <name evidence="2" type="ORF">J7S20_08880</name>
</gene>
<dbReference type="AlphaFoldDB" id="A0A8T4ID91"/>
<feature type="transmembrane region" description="Helical" evidence="1">
    <location>
        <begin position="76"/>
        <end position="96"/>
    </location>
</feature>
<evidence type="ECO:0000313" key="2">
    <source>
        <dbReference type="EMBL" id="MBR0552617.1"/>
    </source>
</evidence>
<evidence type="ECO:0000256" key="1">
    <source>
        <dbReference type="SAM" id="Phobius"/>
    </source>
</evidence>
<dbReference type="GO" id="GO:0015097">
    <property type="term" value="F:mercury ion transmembrane transporter activity"/>
    <property type="evidence" value="ECO:0007669"/>
    <property type="project" value="InterPro"/>
</dbReference>
<name>A0A8T4ID91_9SPHN</name>
<accession>A0A8T4ID91</accession>
<dbReference type="InterPro" id="IPR004891">
    <property type="entry name" value="Mercury-R_MerC"/>
</dbReference>
<keyword evidence="1" id="KW-1133">Transmembrane helix</keyword>
<sequence>MESAKSDWLDRASITASFLCLIHCLALPLILSALPALSRILAIPESFHIWVLAFAVPASGIALVSGRARHGASRTLILGAAGLALLAIGALLYGGTGWETPTTVAGSLVLTAAHVINWRLRQRCGCDTASA</sequence>
<reference evidence="2" key="1">
    <citation type="submission" date="2021-04" db="EMBL/GenBank/DDBJ databases">
        <title>Ouciella asimina sp. nov., isolated from the surface seawater in the hydrothermal field of Okinawa Trough.</title>
        <authorList>
            <person name="Shuang W."/>
        </authorList>
    </citation>
    <scope>NUCLEOTIDE SEQUENCE</scope>
    <source>
        <strain evidence="2">LXI357</strain>
    </source>
</reference>
<proteinExistence type="predicted"/>
<keyword evidence="1" id="KW-0812">Transmembrane</keyword>
<organism evidence="2 3">
    <name type="scientific">Stakelama marina</name>
    <dbReference type="NCBI Taxonomy" id="2826939"/>
    <lineage>
        <taxon>Bacteria</taxon>
        <taxon>Pseudomonadati</taxon>
        <taxon>Pseudomonadota</taxon>
        <taxon>Alphaproteobacteria</taxon>
        <taxon>Sphingomonadales</taxon>
        <taxon>Sphingomonadaceae</taxon>
        <taxon>Stakelama</taxon>
    </lineage>
</organism>
<dbReference type="Pfam" id="PF03203">
    <property type="entry name" value="MerC"/>
    <property type="match status" value="1"/>
</dbReference>
<feature type="transmembrane region" description="Helical" evidence="1">
    <location>
        <begin position="47"/>
        <end position="64"/>
    </location>
</feature>